<feature type="domain" description="FAS1-like dehydratase" evidence="1">
    <location>
        <begin position="16"/>
        <end position="131"/>
    </location>
</feature>
<evidence type="ECO:0000313" key="3">
    <source>
        <dbReference type="Proteomes" id="UP001611415"/>
    </source>
</evidence>
<dbReference type="EMBL" id="JBIRYO010000003">
    <property type="protein sequence ID" value="MFI2473031.1"/>
    <property type="molecule type" value="Genomic_DNA"/>
</dbReference>
<dbReference type="RefSeq" id="WP_397091554.1">
    <property type="nucleotide sequence ID" value="NZ_JBIRYO010000003.1"/>
</dbReference>
<gene>
    <name evidence="2" type="ORF">ACH49W_06595</name>
</gene>
<dbReference type="InterPro" id="IPR029069">
    <property type="entry name" value="HotDog_dom_sf"/>
</dbReference>
<dbReference type="CDD" id="cd03441">
    <property type="entry name" value="R_hydratase_like"/>
    <property type="match status" value="1"/>
</dbReference>
<dbReference type="SUPFAM" id="SSF54637">
    <property type="entry name" value="Thioesterase/thiol ester dehydrase-isomerase"/>
    <property type="match status" value="2"/>
</dbReference>
<dbReference type="Gene3D" id="3.10.129.10">
    <property type="entry name" value="Hotdog Thioesterase"/>
    <property type="match status" value="2"/>
</dbReference>
<evidence type="ECO:0000313" key="2">
    <source>
        <dbReference type="EMBL" id="MFI2473031.1"/>
    </source>
</evidence>
<proteinExistence type="predicted"/>
<sequence>MNDLVTPLSRNGSSTRCVVRSAKIREFARAVRNFHPAHLREDAAYRLGFSGLVAPPTFPAVFLGHVHRELLDAACTGAPRVLHADHVLDSARPLVAGDQLDCRVRVESSRYFSDYEVLTIRSALVDQDGRSLQTGTTTLLGRVRTACAVSAVEEVFADRGSIESTPPSATDRMPCTAVDFDSLGVGDELPVQLLEVSAAELAEYAAVTGLSSAEAPGMYELGLATGYLTDWLGDPAAIARLRTQVAPGVHGMRVRPGQRVRLALRGRVTGLDRRHRTASLGVDLRCEGRRMFGYAAAEARFAHDAYDATPPAGAPQSADR</sequence>
<evidence type="ECO:0000259" key="1">
    <source>
        <dbReference type="Pfam" id="PF13452"/>
    </source>
</evidence>
<comment type="caution">
    <text evidence="2">The sequence shown here is derived from an EMBL/GenBank/DDBJ whole genome shotgun (WGS) entry which is preliminary data.</text>
</comment>
<protein>
    <submittedName>
        <fullName evidence="2">MaoC family dehydratase N-terminal domain-containing protein</fullName>
    </submittedName>
</protein>
<organism evidence="2 3">
    <name type="scientific">Nocardia xishanensis</name>
    <dbReference type="NCBI Taxonomy" id="238964"/>
    <lineage>
        <taxon>Bacteria</taxon>
        <taxon>Bacillati</taxon>
        <taxon>Actinomycetota</taxon>
        <taxon>Actinomycetes</taxon>
        <taxon>Mycobacteriales</taxon>
        <taxon>Nocardiaceae</taxon>
        <taxon>Nocardia</taxon>
    </lineage>
</organism>
<dbReference type="Proteomes" id="UP001611415">
    <property type="component" value="Unassembled WGS sequence"/>
</dbReference>
<keyword evidence="3" id="KW-1185">Reference proteome</keyword>
<name>A0ABW7WVZ7_9NOCA</name>
<dbReference type="Pfam" id="PF13452">
    <property type="entry name" value="FAS1_DH_region"/>
    <property type="match status" value="1"/>
</dbReference>
<dbReference type="InterPro" id="IPR039569">
    <property type="entry name" value="FAS1-like_DH_region"/>
</dbReference>
<reference evidence="2 3" key="1">
    <citation type="submission" date="2024-10" db="EMBL/GenBank/DDBJ databases">
        <title>The Natural Products Discovery Center: Release of the First 8490 Sequenced Strains for Exploring Actinobacteria Biosynthetic Diversity.</title>
        <authorList>
            <person name="Kalkreuter E."/>
            <person name="Kautsar S.A."/>
            <person name="Yang D."/>
            <person name="Bader C.D."/>
            <person name="Teijaro C.N."/>
            <person name="Fluegel L."/>
            <person name="Davis C.M."/>
            <person name="Simpson J.R."/>
            <person name="Lauterbach L."/>
            <person name="Steele A.D."/>
            <person name="Gui C."/>
            <person name="Meng S."/>
            <person name="Li G."/>
            <person name="Viehrig K."/>
            <person name="Ye F."/>
            <person name="Su P."/>
            <person name="Kiefer A.F."/>
            <person name="Nichols A."/>
            <person name="Cepeda A.J."/>
            <person name="Yan W."/>
            <person name="Fan B."/>
            <person name="Jiang Y."/>
            <person name="Adhikari A."/>
            <person name="Zheng C.-J."/>
            <person name="Schuster L."/>
            <person name="Cowan T.M."/>
            <person name="Smanski M.J."/>
            <person name="Chevrette M.G."/>
            <person name="De Carvalho L.P.S."/>
            <person name="Shen B."/>
        </authorList>
    </citation>
    <scope>NUCLEOTIDE SEQUENCE [LARGE SCALE GENOMIC DNA]</scope>
    <source>
        <strain evidence="2 3">NPDC019275</strain>
    </source>
</reference>
<accession>A0ABW7WVZ7</accession>